<dbReference type="PANTHER" id="PTHR11136:SF0">
    <property type="entry name" value="DIHYDROFOLATE SYNTHETASE-RELATED"/>
    <property type="match status" value="1"/>
</dbReference>
<dbReference type="InterPro" id="IPR001645">
    <property type="entry name" value="Folylpolyglutamate_synth"/>
</dbReference>
<evidence type="ECO:0000256" key="3">
    <source>
        <dbReference type="ARBA" id="ARBA00022723"/>
    </source>
</evidence>
<evidence type="ECO:0000256" key="4">
    <source>
        <dbReference type="ARBA" id="ARBA00022741"/>
    </source>
</evidence>
<sequence>MLLPHWPKHVSERLGIKLGLDRMAEILERIGNPHKKLPPVIHVAGTNGKGSTVAFLSSILRCASYKIHSYTSPHLIRFNERIVLAGHEVEDHILYKAIEKCRLACHDMDVTFFEGTTAVAFLLFSTIEADILILETGLGGRLDATNIIESPMASVITPISMDHMQYLGETIEQIAFEKAGIIKNNLCVMSWQLDVVKNLLRDKCLKLGVKAISMGEDYDFQLTSDGDLYFSDSNSVLNVGKPSLLGVHQYINASTAVATIKSLNLQIDDASIRNGIESARWDGRMQKISTGPLSLILAQNSELWLDGAHNIHGIQMLSVNIAELNKKEKKDTYLIYGSITGKEIGAFVECLYGKICAAFTVKIPSSPISDDSRRLRDIFISHGIESEAFDEINDIFELCARISAQKSIRVIVCGSLYLVGYVLSLNK</sequence>
<evidence type="ECO:0000313" key="9">
    <source>
        <dbReference type="EMBL" id="MDZ5762287.1"/>
    </source>
</evidence>
<dbReference type="InterPro" id="IPR013221">
    <property type="entry name" value="Mur_ligase_cen"/>
</dbReference>
<dbReference type="PROSITE" id="PS01011">
    <property type="entry name" value="FOLYLPOLYGLU_SYNT_1"/>
    <property type="match status" value="1"/>
</dbReference>
<dbReference type="Proteomes" id="UP001293791">
    <property type="component" value="Unassembled WGS sequence"/>
</dbReference>
<evidence type="ECO:0000256" key="2">
    <source>
        <dbReference type="ARBA" id="ARBA00022598"/>
    </source>
</evidence>
<dbReference type="SUPFAM" id="SSF53244">
    <property type="entry name" value="MurD-like peptide ligases, peptide-binding domain"/>
    <property type="match status" value="1"/>
</dbReference>
<keyword evidence="10" id="KW-1185">Reference proteome</keyword>
<dbReference type="InterPro" id="IPR036565">
    <property type="entry name" value="Mur-like_cat_sf"/>
</dbReference>
<protein>
    <submittedName>
        <fullName evidence="9">Bifunctional protein FolC</fullName>
    </submittedName>
</protein>
<keyword evidence="3" id="KW-0479">Metal-binding</keyword>
<gene>
    <name evidence="9" type="ORF">Cyrtocomes_00666</name>
</gene>
<dbReference type="Gene3D" id="3.40.1190.10">
    <property type="entry name" value="Mur-like, catalytic domain"/>
    <property type="match status" value="1"/>
</dbReference>
<dbReference type="SUPFAM" id="SSF53623">
    <property type="entry name" value="MurD-like peptide ligases, catalytic domain"/>
    <property type="match status" value="1"/>
</dbReference>
<evidence type="ECO:0000256" key="7">
    <source>
        <dbReference type="PIRNR" id="PIRNR001563"/>
    </source>
</evidence>
<evidence type="ECO:0000259" key="8">
    <source>
        <dbReference type="Pfam" id="PF08245"/>
    </source>
</evidence>
<evidence type="ECO:0000313" key="10">
    <source>
        <dbReference type="Proteomes" id="UP001293791"/>
    </source>
</evidence>
<keyword evidence="5 7" id="KW-0067">ATP-binding</keyword>
<keyword evidence="6" id="KW-0460">Magnesium</keyword>
<keyword evidence="4 7" id="KW-0547">Nucleotide-binding</keyword>
<name>A0ABU5L836_9RICK</name>
<reference evidence="9 10" key="1">
    <citation type="submission" date="2023-02" db="EMBL/GenBank/DDBJ databases">
        <title>Host association and intracellularity evolved multiple times independently in the Rickettsiales.</title>
        <authorList>
            <person name="Castelli M."/>
            <person name="Nardi T."/>
            <person name="Gammuto L."/>
            <person name="Bellinzona G."/>
            <person name="Sabaneyeva E."/>
            <person name="Potekhin A."/>
            <person name="Serra V."/>
            <person name="Petroni G."/>
            <person name="Sassera D."/>
        </authorList>
    </citation>
    <scope>NUCLEOTIDE SEQUENCE [LARGE SCALE GENOMIC DNA]</scope>
    <source>
        <strain evidence="9 10">BOD18</strain>
    </source>
</reference>
<comment type="similarity">
    <text evidence="1 7">Belongs to the folylpolyglutamate synthase family.</text>
</comment>
<dbReference type="NCBIfam" id="TIGR01499">
    <property type="entry name" value="folC"/>
    <property type="match status" value="1"/>
</dbReference>
<evidence type="ECO:0000256" key="6">
    <source>
        <dbReference type="ARBA" id="ARBA00022842"/>
    </source>
</evidence>
<dbReference type="InterPro" id="IPR018109">
    <property type="entry name" value="Folylpolyglutamate_synth_CS"/>
</dbReference>
<comment type="caution">
    <text evidence="9">The sequence shown here is derived from an EMBL/GenBank/DDBJ whole genome shotgun (WGS) entry which is preliminary data.</text>
</comment>
<evidence type="ECO:0000256" key="1">
    <source>
        <dbReference type="ARBA" id="ARBA00008276"/>
    </source>
</evidence>
<dbReference type="PROSITE" id="PS01012">
    <property type="entry name" value="FOLYLPOLYGLU_SYNT_2"/>
    <property type="match status" value="1"/>
</dbReference>
<feature type="domain" description="Mur ligase central" evidence="8">
    <location>
        <begin position="43"/>
        <end position="259"/>
    </location>
</feature>
<accession>A0ABU5L836</accession>
<organism evidence="9 10">
    <name type="scientific">Candidatus Cyrtobacter comes</name>
    <dbReference type="NCBI Taxonomy" id="675776"/>
    <lineage>
        <taxon>Bacteria</taxon>
        <taxon>Pseudomonadati</taxon>
        <taxon>Pseudomonadota</taxon>
        <taxon>Alphaproteobacteria</taxon>
        <taxon>Rickettsiales</taxon>
        <taxon>Candidatus Midichloriaceae</taxon>
        <taxon>Candidatus Cyrtobacter</taxon>
    </lineage>
</organism>
<evidence type="ECO:0000256" key="5">
    <source>
        <dbReference type="ARBA" id="ARBA00022840"/>
    </source>
</evidence>
<dbReference type="Gene3D" id="3.90.190.20">
    <property type="entry name" value="Mur ligase, C-terminal domain"/>
    <property type="match status" value="1"/>
</dbReference>
<dbReference type="PIRSF" id="PIRSF001563">
    <property type="entry name" value="Folylpolyglu_synth"/>
    <property type="match status" value="1"/>
</dbReference>
<proteinExistence type="inferred from homology"/>
<dbReference type="Pfam" id="PF08245">
    <property type="entry name" value="Mur_ligase_M"/>
    <property type="match status" value="1"/>
</dbReference>
<dbReference type="PANTHER" id="PTHR11136">
    <property type="entry name" value="FOLYLPOLYGLUTAMATE SYNTHASE-RELATED"/>
    <property type="match status" value="1"/>
</dbReference>
<dbReference type="EMBL" id="JARGYT010000034">
    <property type="protein sequence ID" value="MDZ5762287.1"/>
    <property type="molecule type" value="Genomic_DNA"/>
</dbReference>
<dbReference type="InterPro" id="IPR036615">
    <property type="entry name" value="Mur_ligase_C_dom_sf"/>
</dbReference>
<keyword evidence="2 7" id="KW-0436">Ligase</keyword>